<comment type="function">
    <text evidence="7">This is one of the proteins that bind and probably mediate the attachment of the 5S RNA into the large ribosomal subunit, where it forms part of the central protuberance.</text>
</comment>
<dbReference type="GO" id="GO:0008097">
    <property type="term" value="F:5S rRNA binding"/>
    <property type="evidence" value="ECO:0007669"/>
    <property type="project" value="TreeGrafter"/>
</dbReference>
<keyword evidence="4 7" id="KW-0689">Ribosomal protein</keyword>
<dbReference type="InterPro" id="IPR004389">
    <property type="entry name" value="Ribosomal_uL18_bac-type"/>
</dbReference>
<dbReference type="PANTHER" id="PTHR12899">
    <property type="entry name" value="39S RIBOSOMAL PROTEIN L18, MITOCHONDRIAL"/>
    <property type="match status" value="1"/>
</dbReference>
<dbReference type="Pfam" id="PF00861">
    <property type="entry name" value="Ribosomal_L18p"/>
    <property type="match status" value="1"/>
</dbReference>
<sequence>MQKKISKIKIANKLARKKRIRARISGSSQMPRLSVFKSNQHIYVQVIDDQAGKTLAAASDSEIKSKGTFSEKAKAVGILIAKKAKENNIGKVVFDRGGNKYHGIIKLLADAAREKGLKF</sequence>
<keyword evidence="5 7" id="KW-0687">Ribonucleoprotein</keyword>
<dbReference type="NCBIfam" id="TIGR00060">
    <property type="entry name" value="L18_bact"/>
    <property type="match status" value="1"/>
</dbReference>
<accession>A0A1F5C6G8</accession>
<dbReference type="InterPro" id="IPR057268">
    <property type="entry name" value="Ribosomal_L18"/>
</dbReference>
<gene>
    <name evidence="7" type="primary">rplR</name>
    <name evidence="8" type="ORF">A2907_01255</name>
</gene>
<dbReference type="Proteomes" id="UP000177947">
    <property type="component" value="Unassembled WGS sequence"/>
</dbReference>
<dbReference type="SUPFAM" id="SSF53137">
    <property type="entry name" value="Translational machinery components"/>
    <property type="match status" value="1"/>
</dbReference>
<dbReference type="PANTHER" id="PTHR12899:SF3">
    <property type="entry name" value="LARGE RIBOSOMAL SUBUNIT PROTEIN UL18M"/>
    <property type="match status" value="1"/>
</dbReference>
<keyword evidence="3 7" id="KW-0694">RNA-binding</keyword>
<keyword evidence="2 7" id="KW-0699">rRNA-binding</keyword>
<dbReference type="Gene3D" id="3.30.420.100">
    <property type="match status" value="1"/>
</dbReference>
<name>A0A1F5C6G8_9BACT</name>
<dbReference type="AlphaFoldDB" id="A0A1F5C6G8"/>
<protein>
    <recommendedName>
        <fullName evidence="6 7">Large ribosomal subunit protein uL18</fullName>
    </recommendedName>
</protein>
<evidence type="ECO:0000256" key="1">
    <source>
        <dbReference type="ARBA" id="ARBA00007116"/>
    </source>
</evidence>
<dbReference type="CDD" id="cd00432">
    <property type="entry name" value="Ribosomal_L18_L5e"/>
    <property type="match status" value="1"/>
</dbReference>
<comment type="similarity">
    <text evidence="1 7">Belongs to the universal ribosomal protein uL18 family.</text>
</comment>
<dbReference type="HAMAP" id="MF_01337_B">
    <property type="entry name" value="Ribosomal_uL18_B"/>
    <property type="match status" value="1"/>
</dbReference>
<dbReference type="FunFam" id="3.30.420.100:FF:000001">
    <property type="entry name" value="50S ribosomal protein L18"/>
    <property type="match status" value="1"/>
</dbReference>
<comment type="caution">
    <text evidence="8">The sequence shown here is derived from an EMBL/GenBank/DDBJ whole genome shotgun (WGS) entry which is preliminary data.</text>
</comment>
<evidence type="ECO:0000256" key="5">
    <source>
        <dbReference type="ARBA" id="ARBA00023274"/>
    </source>
</evidence>
<dbReference type="InterPro" id="IPR005484">
    <property type="entry name" value="Ribosomal_uL18_bac/plant/anim"/>
</dbReference>
<evidence type="ECO:0000256" key="3">
    <source>
        <dbReference type="ARBA" id="ARBA00022884"/>
    </source>
</evidence>
<evidence type="ECO:0000256" key="7">
    <source>
        <dbReference type="HAMAP-Rule" id="MF_01337"/>
    </source>
</evidence>
<evidence type="ECO:0000313" key="9">
    <source>
        <dbReference type="Proteomes" id="UP000177947"/>
    </source>
</evidence>
<evidence type="ECO:0000256" key="2">
    <source>
        <dbReference type="ARBA" id="ARBA00022730"/>
    </source>
</evidence>
<dbReference type="EMBL" id="MEYQ01000045">
    <property type="protein sequence ID" value="OGD38415.1"/>
    <property type="molecule type" value="Genomic_DNA"/>
</dbReference>
<dbReference type="GO" id="GO:0006412">
    <property type="term" value="P:translation"/>
    <property type="evidence" value="ECO:0007669"/>
    <property type="project" value="UniProtKB-UniRule"/>
</dbReference>
<dbReference type="GO" id="GO:0003735">
    <property type="term" value="F:structural constituent of ribosome"/>
    <property type="evidence" value="ECO:0007669"/>
    <property type="project" value="InterPro"/>
</dbReference>
<evidence type="ECO:0000313" key="8">
    <source>
        <dbReference type="EMBL" id="OGD38415.1"/>
    </source>
</evidence>
<organism evidence="8 9">
    <name type="scientific">Candidatus Azambacteria bacterium RIFCSPLOWO2_01_FULL_37_9</name>
    <dbReference type="NCBI Taxonomy" id="1797297"/>
    <lineage>
        <taxon>Bacteria</taxon>
        <taxon>Candidatus Azamiibacteriota</taxon>
    </lineage>
</organism>
<comment type="subunit">
    <text evidence="7">Part of the 50S ribosomal subunit; part of the 5S rRNA/L5/L18/L25 subcomplex. Contacts the 5S and 23S rRNAs.</text>
</comment>
<proteinExistence type="inferred from homology"/>
<reference evidence="8 9" key="1">
    <citation type="journal article" date="2016" name="Nat. Commun.">
        <title>Thousands of microbial genomes shed light on interconnected biogeochemical processes in an aquifer system.</title>
        <authorList>
            <person name="Anantharaman K."/>
            <person name="Brown C.T."/>
            <person name="Hug L.A."/>
            <person name="Sharon I."/>
            <person name="Castelle C.J."/>
            <person name="Probst A.J."/>
            <person name="Thomas B.C."/>
            <person name="Singh A."/>
            <person name="Wilkins M.J."/>
            <person name="Karaoz U."/>
            <person name="Brodie E.L."/>
            <person name="Williams K.H."/>
            <person name="Hubbard S.S."/>
            <person name="Banfield J.F."/>
        </authorList>
    </citation>
    <scope>NUCLEOTIDE SEQUENCE [LARGE SCALE GENOMIC DNA]</scope>
</reference>
<dbReference type="GO" id="GO:0022625">
    <property type="term" value="C:cytosolic large ribosomal subunit"/>
    <property type="evidence" value="ECO:0007669"/>
    <property type="project" value="TreeGrafter"/>
</dbReference>
<evidence type="ECO:0000256" key="6">
    <source>
        <dbReference type="ARBA" id="ARBA00035197"/>
    </source>
</evidence>
<evidence type="ECO:0000256" key="4">
    <source>
        <dbReference type="ARBA" id="ARBA00022980"/>
    </source>
</evidence>